<feature type="region of interest" description="Disordered" evidence="10">
    <location>
        <begin position="745"/>
        <end position="764"/>
    </location>
</feature>
<dbReference type="InterPro" id="IPR011006">
    <property type="entry name" value="CheY-like_superfamily"/>
</dbReference>
<sequence length="764" mass="83847">MPLPGRTSPPRSNSNSDHRARPNQRGGRSLSSQDSSACPRRRRPRRTARLRGRVRPRGPDPMGRACRRQQVGSGCMTHDFRCHRMLGLDRLARALDTRMLSFAMTLVLVALLIVFYTVTMVNMSAISGRIDEINAHPYPVTVAAGEVETNLVQLRTLSDRLVYVRTPEAVDAVEDEYASIDQAIADPLATIASQCRSSPEKAAALSADYETLKAEQRQLIDECRDPAATDAEVQRLVSEQVDPLIGAMLARNSEIIGSSHQSFGALFELAVKACAETALYATVLMAGVLAVLAIFLITLKRRNAERDRLQKNLEAALETARHASQAKSQFLASVSHDIRTPCSAIVGLTEIAERHVGETDWVEECLSKITLSSHHLISLINDVLEMSKIESGRFLLNDETFSLEELVSLVDVIAQQQARTKQLAFRMEAGDVSGVYVRGDSLRLRQVLLNLIGNAVKYTEPGGEVRLRVRLERAGCVSPEQAPCADETLMLGECRRGVDFPETPCGGEGACGCALYRFEIEDNGIGMTPEFVGRIFEPFERERTSETRGIEGTGLGMSITKSIVDQMGGTITVKSERHHGTTFTVDLPLCLENADVAKPLPAEDAAPTLPKRVDFSGVRVLVAEDDEINAEIACDIVGRTHAEVVWAHDGAEAVETVLQAPDGWFDLVFMDVEMPNMDGLEASRTLRDACRREGRTQLVIVAMTANAYVEDRRRAFDAGMDDYLVKPFGFADVCDVMDLRLPARSESDGQHEANESAEPALSLV</sequence>
<feature type="compositionally biased region" description="Basic residues" evidence="10">
    <location>
        <begin position="39"/>
        <end position="56"/>
    </location>
</feature>
<dbReference type="InterPro" id="IPR003594">
    <property type="entry name" value="HATPase_dom"/>
</dbReference>
<dbReference type="SUPFAM" id="SSF52172">
    <property type="entry name" value="CheY-like"/>
    <property type="match status" value="1"/>
</dbReference>
<dbReference type="InterPro" id="IPR001789">
    <property type="entry name" value="Sig_transdc_resp-reg_receiver"/>
</dbReference>
<dbReference type="GO" id="GO:0000155">
    <property type="term" value="F:phosphorelay sensor kinase activity"/>
    <property type="evidence" value="ECO:0007669"/>
    <property type="project" value="InterPro"/>
</dbReference>
<dbReference type="AlphaFoldDB" id="A0A369M5N2"/>
<evidence type="ECO:0000256" key="1">
    <source>
        <dbReference type="ARBA" id="ARBA00000085"/>
    </source>
</evidence>
<dbReference type="OrthoDB" id="3170569at2"/>
<evidence type="ECO:0000256" key="3">
    <source>
        <dbReference type="ARBA" id="ARBA00012438"/>
    </source>
</evidence>
<keyword evidence="9" id="KW-0175">Coiled coil</keyword>
<dbReference type="Pfam" id="PF00072">
    <property type="entry name" value="Response_reg"/>
    <property type="match status" value="1"/>
</dbReference>
<dbReference type="CDD" id="cd16922">
    <property type="entry name" value="HATPase_EvgS-ArcB-TorS-like"/>
    <property type="match status" value="1"/>
</dbReference>
<accession>A0A369M5N2</accession>
<evidence type="ECO:0000256" key="4">
    <source>
        <dbReference type="ARBA" id="ARBA00022553"/>
    </source>
</evidence>
<organism evidence="14 15">
    <name type="scientific">Gordonibacter pamelaeae</name>
    <dbReference type="NCBI Taxonomy" id="471189"/>
    <lineage>
        <taxon>Bacteria</taxon>
        <taxon>Bacillati</taxon>
        <taxon>Actinomycetota</taxon>
        <taxon>Coriobacteriia</taxon>
        <taxon>Eggerthellales</taxon>
        <taxon>Eggerthellaceae</taxon>
        <taxon>Gordonibacter</taxon>
    </lineage>
</organism>
<keyword evidence="11" id="KW-0472">Membrane</keyword>
<dbReference type="Gene3D" id="3.40.50.2300">
    <property type="match status" value="1"/>
</dbReference>
<evidence type="ECO:0000256" key="8">
    <source>
        <dbReference type="PROSITE-ProRule" id="PRU00169"/>
    </source>
</evidence>
<feature type="domain" description="Response regulatory" evidence="13">
    <location>
        <begin position="619"/>
        <end position="741"/>
    </location>
</feature>
<feature type="compositionally biased region" description="Basic and acidic residues" evidence="10">
    <location>
        <begin position="745"/>
        <end position="754"/>
    </location>
</feature>
<dbReference type="Pfam" id="PF02518">
    <property type="entry name" value="HATPase_c"/>
    <property type="match status" value="1"/>
</dbReference>
<dbReference type="SUPFAM" id="SSF55874">
    <property type="entry name" value="ATPase domain of HSP90 chaperone/DNA topoisomerase II/histidine kinase"/>
    <property type="match status" value="1"/>
</dbReference>
<evidence type="ECO:0000256" key="11">
    <source>
        <dbReference type="SAM" id="Phobius"/>
    </source>
</evidence>
<dbReference type="PANTHER" id="PTHR43047:SF64">
    <property type="entry name" value="HISTIDINE KINASE CONTAINING CHEY-HOMOLOGOUS RECEIVER DOMAIN AND PAS DOMAIN-RELATED"/>
    <property type="match status" value="1"/>
</dbReference>
<keyword evidence="15" id="KW-1185">Reference proteome</keyword>
<dbReference type="PROSITE" id="PS50110">
    <property type="entry name" value="RESPONSE_REGULATORY"/>
    <property type="match status" value="1"/>
</dbReference>
<keyword evidence="6 14" id="KW-0418">Kinase</keyword>
<evidence type="ECO:0000256" key="6">
    <source>
        <dbReference type="ARBA" id="ARBA00022777"/>
    </source>
</evidence>
<feature type="region of interest" description="Disordered" evidence="10">
    <location>
        <begin position="1"/>
        <end position="69"/>
    </location>
</feature>
<feature type="modified residue" description="4-aspartylphosphate" evidence="8">
    <location>
        <position position="671"/>
    </location>
</feature>
<dbReference type="SMART" id="SM00388">
    <property type="entry name" value="HisKA"/>
    <property type="match status" value="1"/>
</dbReference>
<comment type="catalytic activity">
    <reaction evidence="1">
        <text>ATP + protein L-histidine = ADP + protein N-phospho-L-histidine.</text>
        <dbReference type="EC" id="2.7.13.3"/>
    </reaction>
</comment>
<evidence type="ECO:0000256" key="5">
    <source>
        <dbReference type="ARBA" id="ARBA00022679"/>
    </source>
</evidence>
<evidence type="ECO:0000256" key="9">
    <source>
        <dbReference type="SAM" id="Coils"/>
    </source>
</evidence>
<dbReference type="InterPro" id="IPR003661">
    <property type="entry name" value="HisK_dim/P_dom"/>
</dbReference>
<dbReference type="EMBL" id="PPTS01000001">
    <property type="protein sequence ID" value="RDB66940.1"/>
    <property type="molecule type" value="Genomic_DNA"/>
</dbReference>
<dbReference type="CDD" id="cd17546">
    <property type="entry name" value="REC_hyHK_CKI1_RcsC-like"/>
    <property type="match status" value="1"/>
</dbReference>
<reference evidence="14 15" key="1">
    <citation type="journal article" date="2018" name="Elife">
        <title>Discovery and characterization of a prevalent human gut bacterial enzyme sufficient for the inactivation of a family of plant toxins.</title>
        <authorList>
            <person name="Koppel N."/>
            <person name="Bisanz J.E."/>
            <person name="Pandelia M.E."/>
            <person name="Turnbaugh P.J."/>
            <person name="Balskus E.P."/>
        </authorList>
    </citation>
    <scope>NUCLEOTIDE SEQUENCE [LARGE SCALE GENOMIC DNA]</scope>
    <source>
        <strain evidence="14 15">3C</strain>
    </source>
</reference>
<feature type="coiled-coil region" evidence="9">
    <location>
        <begin position="299"/>
        <end position="326"/>
    </location>
</feature>
<dbReference type="GO" id="GO:0005886">
    <property type="term" value="C:plasma membrane"/>
    <property type="evidence" value="ECO:0007669"/>
    <property type="project" value="UniProtKB-SubCell"/>
</dbReference>
<dbReference type="InterPro" id="IPR036097">
    <property type="entry name" value="HisK_dim/P_sf"/>
</dbReference>
<comment type="subcellular location">
    <subcellularLocation>
        <location evidence="2">Cell membrane</location>
    </subcellularLocation>
</comment>
<evidence type="ECO:0000256" key="2">
    <source>
        <dbReference type="ARBA" id="ARBA00004236"/>
    </source>
</evidence>
<dbReference type="SMART" id="SM00448">
    <property type="entry name" value="REC"/>
    <property type="match status" value="1"/>
</dbReference>
<feature type="domain" description="Histidine kinase" evidence="12">
    <location>
        <begin position="333"/>
        <end position="591"/>
    </location>
</feature>
<keyword evidence="11" id="KW-0812">Transmembrane</keyword>
<dbReference type="Gene3D" id="3.30.565.10">
    <property type="entry name" value="Histidine kinase-like ATPase, C-terminal domain"/>
    <property type="match status" value="1"/>
</dbReference>
<evidence type="ECO:0000259" key="12">
    <source>
        <dbReference type="PROSITE" id="PS50109"/>
    </source>
</evidence>
<evidence type="ECO:0000256" key="10">
    <source>
        <dbReference type="SAM" id="MobiDB-lite"/>
    </source>
</evidence>
<dbReference type="Pfam" id="PF00512">
    <property type="entry name" value="HisKA"/>
    <property type="match status" value="1"/>
</dbReference>
<keyword evidence="4 8" id="KW-0597">Phosphoprotein</keyword>
<evidence type="ECO:0000259" key="13">
    <source>
        <dbReference type="PROSITE" id="PS50110"/>
    </source>
</evidence>
<name>A0A369M5N2_9ACTN</name>
<feature type="transmembrane region" description="Helical" evidence="11">
    <location>
        <begin position="99"/>
        <end position="118"/>
    </location>
</feature>
<protein>
    <recommendedName>
        <fullName evidence="3">histidine kinase</fullName>
        <ecNumber evidence="3">2.7.13.3</ecNumber>
    </recommendedName>
</protein>
<dbReference type="Gene3D" id="1.10.287.130">
    <property type="match status" value="1"/>
</dbReference>
<evidence type="ECO:0000313" key="14">
    <source>
        <dbReference type="EMBL" id="RDB66940.1"/>
    </source>
</evidence>
<dbReference type="PRINTS" id="PR00344">
    <property type="entry name" value="BCTRLSENSOR"/>
</dbReference>
<gene>
    <name evidence="14" type="ORF">C1877_00345</name>
</gene>
<evidence type="ECO:0000256" key="7">
    <source>
        <dbReference type="ARBA" id="ARBA00023012"/>
    </source>
</evidence>
<dbReference type="PROSITE" id="PS50109">
    <property type="entry name" value="HIS_KIN"/>
    <property type="match status" value="1"/>
</dbReference>
<dbReference type="InterPro" id="IPR004358">
    <property type="entry name" value="Sig_transdc_His_kin-like_C"/>
</dbReference>
<dbReference type="PANTHER" id="PTHR43047">
    <property type="entry name" value="TWO-COMPONENT HISTIDINE PROTEIN KINASE"/>
    <property type="match status" value="1"/>
</dbReference>
<dbReference type="SMART" id="SM00387">
    <property type="entry name" value="HATPase_c"/>
    <property type="match status" value="1"/>
</dbReference>
<dbReference type="InterPro" id="IPR036890">
    <property type="entry name" value="HATPase_C_sf"/>
</dbReference>
<dbReference type="SUPFAM" id="SSF47384">
    <property type="entry name" value="Homodimeric domain of signal transducing histidine kinase"/>
    <property type="match status" value="1"/>
</dbReference>
<dbReference type="CDD" id="cd00082">
    <property type="entry name" value="HisKA"/>
    <property type="match status" value="1"/>
</dbReference>
<dbReference type="EC" id="2.7.13.3" evidence="3"/>
<dbReference type="InterPro" id="IPR005467">
    <property type="entry name" value="His_kinase_dom"/>
</dbReference>
<keyword evidence="7" id="KW-0902">Two-component regulatory system</keyword>
<comment type="caution">
    <text evidence="14">The sequence shown here is derived from an EMBL/GenBank/DDBJ whole genome shotgun (WGS) entry which is preliminary data.</text>
</comment>
<feature type="transmembrane region" description="Helical" evidence="11">
    <location>
        <begin position="278"/>
        <end position="299"/>
    </location>
</feature>
<keyword evidence="5" id="KW-0808">Transferase</keyword>
<keyword evidence="11" id="KW-1133">Transmembrane helix</keyword>
<evidence type="ECO:0000313" key="15">
    <source>
        <dbReference type="Proteomes" id="UP000254000"/>
    </source>
</evidence>
<dbReference type="Proteomes" id="UP000254000">
    <property type="component" value="Unassembled WGS sequence"/>
</dbReference>
<proteinExistence type="predicted"/>